<name>A0A8C9TW75_SCLFO</name>
<evidence type="ECO:0000256" key="2">
    <source>
        <dbReference type="ARBA" id="ARBA00022475"/>
    </source>
</evidence>
<dbReference type="SMART" id="SM00409">
    <property type="entry name" value="IG"/>
    <property type="match status" value="1"/>
</dbReference>
<keyword evidence="5 8" id="KW-0472">Membrane</keyword>
<dbReference type="GO" id="GO:0005886">
    <property type="term" value="C:plasma membrane"/>
    <property type="evidence" value="ECO:0007669"/>
    <property type="project" value="UniProtKB-SubCell"/>
</dbReference>
<dbReference type="OrthoDB" id="8939957at2759"/>
<keyword evidence="8" id="KW-1133">Transmembrane helix</keyword>
<organism evidence="11 12">
    <name type="scientific">Scleropages formosus</name>
    <name type="common">Asian bonytongue</name>
    <name type="synonym">Osteoglossum formosum</name>
    <dbReference type="NCBI Taxonomy" id="113540"/>
    <lineage>
        <taxon>Eukaryota</taxon>
        <taxon>Metazoa</taxon>
        <taxon>Chordata</taxon>
        <taxon>Craniata</taxon>
        <taxon>Vertebrata</taxon>
        <taxon>Euteleostomi</taxon>
        <taxon>Actinopterygii</taxon>
        <taxon>Neopterygii</taxon>
        <taxon>Teleostei</taxon>
        <taxon>Osteoglossocephala</taxon>
        <taxon>Osteoglossomorpha</taxon>
        <taxon>Osteoglossiformes</taxon>
        <taxon>Osteoglossidae</taxon>
        <taxon>Scleropages</taxon>
    </lineage>
</organism>
<dbReference type="GO" id="GO:0002376">
    <property type="term" value="P:immune system process"/>
    <property type="evidence" value="ECO:0007669"/>
    <property type="project" value="UniProtKB-KW"/>
</dbReference>
<dbReference type="InterPro" id="IPR007110">
    <property type="entry name" value="Ig-like_dom"/>
</dbReference>
<gene>
    <name evidence="11" type="primary">LOC108933115</name>
</gene>
<evidence type="ECO:0000256" key="6">
    <source>
        <dbReference type="ARBA" id="ARBA00023157"/>
    </source>
</evidence>
<accession>A0A8C9TW75</accession>
<keyword evidence="4" id="KW-0391">Immunity</keyword>
<evidence type="ECO:0000256" key="7">
    <source>
        <dbReference type="ARBA" id="ARBA00023180"/>
    </source>
</evidence>
<dbReference type="Proteomes" id="UP000694397">
    <property type="component" value="Chromosome 1"/>
</dbReference>
<comment type="subcellular location">
    <subcellularLocation>
        <location evidence="1">Cell membrane</location>
    </subcellularLocation>
</comment>
<dbReference type="InterPro" id="IPR052051">
    <property type="entry name" value="TCR_complex_component"/>
</dbReference>
<evidence type="ECO:0000256" key="4">
    <source>
        <dbReference type="ARBA" id="ARBA00022859"/>
    </source>
</evidence>
<dbReference type="PANTHER" id="PTHR19433:SF111">
    <property type="entry name" value="T CELL RECEPTOR ALPHA VARIABLE 4"/>
    <property type="match status" value="1"/>
</dbReference>
<sequence length="203" mass="22812">MPRISSLYLCMYVCSLVTESLTMAPVRPGHNVTINCSLSTENIYWYVQQPGMAPLAVLRSFADVSHEAIYFNDFKGKFVLQTHGRLLIQNVTRQDCMVFYCAVTSNESLVFSNGIKLNIDDMCPERQLSTFSLFIASVVSNCILIITVIVLAKKLSPHRYKPVRKLEPVRDEALYSVVQIPGQGNETNTTKLITSTYAVLQHP</sequence>
<feature type="signal peptide" evidence="9">
    <location>
        <begin position="1"/>
        <end position="22"/>
    </location>
</feature>
<reference evidence="11 12" key="1">
    <citation type="submission" date="2019-04" db="EMBL/GenBank/DDBJ databases">
        <authorList>
            <consortium name="Wellcome Sanger Institute Data Sharing"/>
        </authorList>
    </citation>
    <scope>NUCLEOTIDE SEQUENCE [LARGE SCALE GENOMIC DNA]</scope>
</reference>
<evidence type="ECO:0000313" key="12">
    <source>
        <dbReference type="Proteomes" id="UP000694397"/>
    </source>
</evidence>
<dbReference type="GeneTree" id="ENSGT00990000204585"/>
<protein>
    <recommendedName>
        <fullName evidence="10">Ig-like domain-containing protein</fullName>
    </recommendedName>
</protein>
<feature type="transmembrane region" description="Helical" evidence="8">
    <location>
        <begin position="131"/>
        <end position="152"/>
    </location>
</feature>
<dbReference type="Ensembl" id="ENSSFOT00015045701.1">
    <property type="protein sequence ID" value="ENSSFOP00015053315.1"/>
    <property type="gene ID" value="ENSSFOG00015025118.1"/>
</dbReference>
<dbReference type="PANTHER" id="PTHR19433">
    <property type="entry name" value="T-CELL RECEPTOR ALPHA CHAIN V REGION-RELATED"/>
    <property type="match status" value="1"/>
</dbReference>
<dbReference type="InterPro" id="IPR013106">
    <property type="entry name" value="Ig_V-set"/>
</dbReference>
<dbReference type="Gene3D" id="2.60.40.10">
    <property type="entry name" value="Immunoglobulins"/>
    <property type="match status" value="1"/>
</dbReference>
<reference evidence="11" key="2">
    <citation type="submission" date="2025-08" db="UniProtKB">
        <authorList>
            <consortium name="Ensembl"/>
        </authorList>
    </citation>
    <scope>IDENTIFICATION</scope>
</reference>
<dbReference type="InterPro" id="IPR003599">
    <property type="entry name" value="Ig_sub"/>
</dbReference>
<evidence type="ECO:0000256" key="3">
    <source>
        <dbReference type="ARBA" id="ARBA00022729"/>
    </source>
</evidence>
<dbReference type="AlphaFoldDB" id="A0A8C9TW75"/>
<feature type="domain" description="Ig-like" evidence="10">
    <location>
        <begin position="2"/>
        <end position="112"/>
    </location>
</feature>
<evidence type="ECO:0000256" key="1">
    <source>
        <dbReference type="ARBA" id="ARBA00004236"/>
    </source>
</evidence>
<keyword evidence="7" id="KW-0325">Glycoprotein</keyword>
<keyword evidence="3 9" id="KW-0732">Signal</keyword>
<reference evidence="11" key="3">
    <citation type="submission" date="2025-09" db="UniProtKB">
        <authorList>
            <consortium name="Ensembl"/>
        </authorList>
    </citation>
    <scope>IDENTIFICATION</scope>
</reference>
<evidence type="ECO:0000259" key="10">
    <source>
        <dbReference type="PROSITE" id="PS50835"/>
    </source>
</evidence>
<keyword evidence="12" id="KW-1185">Reference proteome</keyword>
<dbReference type="InterPro" id="IPR036179">
    <property type="entry name" value="Ig-like_dom_sf"/>
</dbReference>
<keyword evidence="8" id="KW-0812">Transmembrane</keyword>
<evidence type="ECO:0000256" key="9">
    <source>
        <dbReference type="SAM" id="SignalP"/>
    </source>
</evidence>
<dbReference type="GO" id="GO:0009617">
    <property type="term" value="P:response to bacterium"/>
    <property type="evidence" value="ECO:0007669"/>
    <property type="project" value="TreeGrafter"/>
</dbReference>
<dbReference type="Pfam" id="PF07686">
    <property type="entry name" value="V-set"/>
    <property type="match status" value="1"/>
</dbReference>
<dbReference type="SUPFAM" id="SSF48726">
    <property type="entry name" value="Immunoglobulin"/>
    <property type="match status" value="1"/>
</dbReference>
<dbReference type="PROSITE" id="PS50835">
    <property type="entry name" value="IG_LIKE"/>
    <property type="match status" value="1"/>
</dbReference>
<proteinExistence type="predicted"/>
<evidence type="ECO:0000256" key="5">
    <source>
        <dbReference type="ARBA" id="ARBA00023136"/>
    </source>
</evidence>
<dbReference type="CDD" id="cd00099">
    <property type="entry name" value="IgV"/>
    <property type="match status" value="1"/>
</dbReference>
<dbReference type="InterPro" id="IPR013783">
    <property type="entry name" value="Ig-like_fold"/>
</dbReference>
<keyword evidence="6" id="KW-1015">Disulfide bond</keyword>
<evidence type="ECO:0000256" key="8">
    <source>
        <dbReference type="SAM" id="Phobius"/>
    </source>
</evidence>
<keyword evidence="2" id="KW-1003">Cell membrane</keyword>
<evidence type="ECO:0000313" key="11">
    <source>
        <dbReference type="Ensembl" id="ENSSFOP00015053315.1"/>
    </source>
</evidence>
<feature type="chain" id="PRO_5034120412" description="Ig-like domain-containing protein" evidence="9">
    <location>
        <begin position="23"/>
        <end position="203"/>
    </location>
</feature>